<name>A0A1Y1VJW9_9FUNG</name>
<dbReference type="FunFam" id="3.30.160.60:FF:000100">
    <property type="entry name" value="Zinc finger 45-like"/>
    <property type="match status" value="1"/>
</dbReference>
<evidence type="ECO:0000256" key="4">
    <source>
        <dbReference type="ARBA" id="ARBA00022771"/>
    </source>
</evidence>
<dbReference type="GO" id="GO:0008270">
    <property type="term" value="F:zinc ion binding"/>
    <property type="evidence" value="ECO:0007669"/>
    <property type="project" value="UniProtKB-KW"/>
</dbReference>
<evidence type="ECO:0000256" key="9">
    <source>
        <dbReference type="PROSITE-ProRule" id="PRU00042"/>
    </source>
</evidence>
<feature type="domain" description="C2H2-type" evidence="11">
    <location>
        <begin position="502"/>
        <end position="529"/>
    </location>
</feature>
<gene>
    <name evidence="12" type="ORF">BCR36DRAFT_343527</name>
</gene>
<proteinExistence type="predicted"/>
<dbReference type="EMBL" id="MCFH01000004">
    <property type="protein sequence ID" value="ORX58390.1"/>
    <property type="molecule type" value="Genomic_DNA"/>
</dbReference>
<dbReference type="FunFam" id="3.30.160.60:FF:000303">
    <property type="entry name" value="Zinc finger protein 41"/>
    <property type="match status" value="1"/>
</dbReference>
<dbReference type="InterPro" id="IPR050636">
    <property type="entry name" value="C2H2-ZF_domain-containing"/>
</dbReference>
<feature type="domain" description="C2H2-type" evidence="11">
    <location>
        <begin position="530"/>
        <end position="558"/>
    </location>
</feature>
<evidence type="ECO:0000313" key="13">
    <source>
        <dbReference type="Proteomes" id="UP000193719"/>
    </source>
</evidence>
<dbReference type="Proteomes" id="UP000193719">
    <property type="component" value="Unassembled WGS sequence"/>
</dbReference>
<comment type="caution">
    <text evidence="12">The sequence shown here is derived from an EMBL/GenBank/DDBJ whole genome shotgun (WGS) entry which is preliminary data.</text>
</comment>
<evidence type="ECO:0000313" key="12">
    <source>
        <dbReference type="EMBL" id="ORX58390.1"/>
    </source>
</evidence>
<keyword evidence="7" id="KW-0804">Transcription</keyword>
<dbReference type="OrthoDB" id="6365676at2759"/>
<accession>A0A1Y1VJW9</accession>
<keyword evidence="8" id="KW-0539">Nucleus</keyword>
<feature type="compositionally biased region" description="Acidic residues" evidence="10">
    <location>
        <begin position="400"/>
        <end position="410"/>
    </location>
</feature>
<evidence type="ECO:0000256" key="1">
    <source>
        <dbReference type="ARBA" id="ARBA00004123"/>
    </source>
</evidence>
<dbReference type="PANTHER" id="PTHR47772:SF1">
    <property type="entry name" value="ZINC FINGER PROTEIN 200"/>
    <property type="match status" value="1"/>
</dbReference>
<evidence type="ECO:0000256" key="10">
    <source>
        <dbReference type="SAM" id="MobiDB-lite"/>
    </source>
</evidence>
<feature type="region of interest" description="Disordered" evidence="10">
    <location>
        <begin position="65"/>
        <end position="85"/>
    </location>
</feature>
<sequence length="591" mass="68043">MVISNTNNNNNTFTTVNSTYSTTFASSSSNNNEINININHHHNHNVNIIHSHNINLNINNLTTTTTTTNNNNNNNNNNNFETNGFNPSSKATFSFPTHLYSNEKYITNPSIPFIDRNESMALNSSLNNEFNTTTTINESSNTISAIHHQTINSMNPINTYHHNFSFQSNNEKIEMVSNNKSQHSPILIMHTLPKKIVTTNNNKSNLYNLSISSPINLSASSKNDFLIKEIDTSPLDNYQKIKVPNINLNLPSPKSPSSKMMPKSISDPLMYCRSKDFQSDFNLSNEAINEIYKYSFNSNKNQVLNDPIYNDKINYITEEDYSIYLYPNSQSQVIKDNHRNENNNSGNIVSRDKNQHLSMKFNIDNIIGESKDINFGFHRSNNELSKSENLQKITEYSSSYDDDDDDDNDNGDNNMEIENIKKIKNDITSKSNETMDIDMNPSRMNTFYTNEEKKKLTYIKSNNNGIGSNSSDHANKQKYLPLKRNKSTKYSKESGKPYDPDCECDVCNKVFSRKYDLVRHRRIHTGDTPYKCQVCGEGFTRSDHRDRHIRRTPCGKSKFYQELQKKTKIEKAKKIEIKKQKVEKKKKEEEK</sequence>
<evidence type="ECO:0000256" key="7">
    <source>
        <dbReference type="ARBA" id="ARBA00023163"/>
    </source>
</evidence>
<dbReference type="SMART" id="SM00355">
    <property type="entry name" value="ZnF_C2H2"/>
    <property type="match status" value="2"/>
</dbReference>
<evidence type="ECO:0000256" key="3">
    <source>
        <dbReference type="ARBA" id="ARBA00022737"/>
    </source>
</evidence>
<keyword evidence="3" id="KW-0677">Repeat</keyword>
<reference evidence="12 13" key="1">
    <citation type="submission" date="2016-08" db="EMBL/GenBank/DDBJ databases">
        <title>Genomes of anaerobic fungi encode conserved fungal cellulosomes for biomass hydrolysis.</title>
        <authorList>
            <consortium name="DOE Joint Genome Institute"/>
            <person name="Haitjema C.H."/>
            <person name="Gilmore S.P."/>
            <person name="Henske J.K."/>
            <person name="Solomon K.V."/>
            <person name="De Groot R."/>
            <person name="Kuo A."/>
            <person name="Mondo S.J."/>
            <person name="Salamov A.A."/>
            <person name="Labutti K."/>
            <person name="Zhao Z."/>
            <person name="Chiniquy J."/>
            <person name="Barry K."/>
            <person name="Brewer H.M."/>
            <person name="Purvine S.O."/>
            <person name="Wright A.T."/>
            <person name="Boxma B."/>
            <person name="Van Alen T."/>
            <person name="Hackstein J.H."/>
            <person name="Baker S.E."/>
            <person name="Grigoriev I.V."/>
            <person name="O'Malley M.A."/>
        </authorList>
    </citation>
    <scope>NUCLEOTIDE SEQUENCE [LARGE SCALE GENOMIC DNA]</scope>
    <source>
        <strain evidence="13">finn</strain>
    </source>
</reference>
<dbReference type="InterPro" id="IPR036236">
    <property type="entry name" value="Znf_C2H2_sf"/>
</dbReference>
<protein>
    <recommendedName>
        <fullName evidence="11">C2H2-type domain-containing protein</fullName>
    </recommendedName>
</protein>
<dbReference type="GO" id="GO:1990837">
    <property type="term" value="F:sequence-specific double-stranded DNA binding"/>
    <property type="evidence" value="ECO:0007669"/>
    <property type="project" value="UniProtKB-ARBA"/>
</dbReference>
<keyword evidence="5" id="KW-0862">Zinc</keyword>
<keyword evidence="4 9" id="KW-0863">Zinc-finger</keyword>
<dbReference type="InterPro" id="IPR013087">
    <property type="entry name" value="Znf_C2H2_type"/>
</dbReference>
<reference evidence="12 13" key="2">
    <citation type="submission" date="2016-08" db="EMBL/GenBank/DDBJ databases">
        <title>Pervasive Adenine N6-methylation of Active Genes in Fungi.</title>
        <authorList>
            <consortium name="DOE Joint Genome Institute"/>
            <person name="Mondo S.J."/>
            <person name="Dannebaum R.O."/>
            <person name="Kuo R.C."/>
            <person name="Labutti K."/>
            <person name="Haridas S."/>
            <person name="Kuo A."/>
            <person name="Salamov A."/>
            <person name="Ahrendt S.R."/>
            <person name="Lipzen A."/>
            <person name="Sullivan W."/>
            <person name="Andreopoulos W.B."/>
            <person name="Clum A."/>
            <person name="Lindquist E."/>
            <person name="Daum C."/>
            <person name="Ramamoorthy G.K."/>
            <person name="Gryganskyi A."/>
            <person name="Culley D."/>
            <person name="Magnuson J.K."/>
            <person name="James T.Y."/>
            <person name="O'Malley M.A."/>
            <person name="Stajich J.E."/>
            <person name="Spatafora J.W."/>
            <person name="Visel A."/>
            <person name="Grigoriev I.V."/>
        </authorList>
    </citation>
    <scope>NUCLEOTIDE SEQUENCE [LARGE SCALE GENOMIC DNA]</scope>
    <source>
        <strain evidence="13">finn</strain>
    </source>
</reference>
<feature type="region of interest" description="Disordered" evidence="10">
    <location>
        <begin position="396"/>
        <end position="417"/>
    </location>
</feature>
<dbReference type="PROSITE" id="PS00028">
    <property type="entry name" value="ZINC_FINGER_C2H2_1"/>
    <property type="match status" value="1"/>
</dbReference>
<dbReference type="Pfam" id="PF00096">
    <property type="entry name" value="zf-C2H2"/>
    <property type="match status" value="2"/>
</dbReference>
<dbReference type="STRING" id="1754191.A0A1Y1VJW9"/>
<evidence type="ECO:0000256" key="8">
    <source>
        <dbReference type="ARBA" id="ARBA00023242"/>
    </source>
</evidence>
<comment type="subcellular location">
    <subcellularLocation>
        <location evidence="1">Nucleus</location>
    </subcellularLocation>
</comment>
<dbReference type="GO" id="GO:0005634">
    <property type="term" value="C:nucleus"/>
    <property type="evidence" value="ECO:0007669"/>
    <property type="project" value="UniProtKB-SubCell"/>
</dbReference>
<evidence type="ECO:0000259" key="11">
    <source>
        <dbReference type="PROSITE" id="PS50157"/>
    </source>
</evidence>
<keyword evidence="2" id="KW-0479">Metal-binding</keyword>
<evidence type="ECO:0000256" key="2">
    <source>
        <dbReference type="ARBA" id="ARBA00022723"/>
    </source>
</evidence>
<feature type="compositionally biased region" description="Low complexity" evidence="10">
    <location>
        <begin position="65"/>
        <end position="79"/>
    </location>
</feature>
<evidence type="ECO:0000256" key="6">
    <source>
        <dbReference type="ARBA" id="ARBA00023015"/>
    </source>
</evidence>
<organism evidence="12 13">
    <name type="scientific">Piromyces finnis</name>
    <dbReference type="NCBI Taxonomy" id="1754191"/>
    <lineage>
        <taxon>Eukaryota</taxon>
        <taxon>Fungi</taxon>
        <taxon>Fungi incertae sedis</taxon>
        <taxon>Chytridiomycota</taxon>
        <taxon>Chytridiomycota incertae sedis</taxon>
        <taxon>Neocallimastigomycetes</taxon>
        <taxon>Neocallimastigales</taxon>
        <taxon>Neocallimastigaceae</taxon>
        <taxon>Piromyces</taxon>
    </lineage>
</organism>
<dbReference type="PANTHER" id="PTHR47772">
    <property type="entry name" value="ZINC FINGER PROTEIN 200"/>
    <property type="match status" value="1"/>
</dbReference>
<dbReference type="Gene3D" id="3.30.160.60">
    <property type="entry name" value="Classic Zinc Finger"/>
    <property type="match status" value="2"/>
</dbReference>
<dbReference type="PROSITE" id="PS50157">
    <property type="entry name" value="ZINC_FINGER_C2H2_2"/>
    <property type="match status" value="2"/>
</dbReference>
<evidence type="ECO:0000256" key="5">
    <source>
        <dbReference type="ARBA" id="ARBA00022833"/>
    </source>
</evidence>
<dbReference type="SUPFAM" id="SSF57667">
    <property type="entry name" value="beta-beta-alpha zinc fingers"/>
    <property type="match status" value="1"/>
</dbReference>
<keyword evidence="6" id="KW-0805">Transcription regulation</keyword>
<keyword evidence="13" id="KW-1185">Reference proteome</keyword>
<dbReference type="AlphaFoldDB" id="A0A1Y1VJW9"/>